<feature type="compositionally biased region" description="Basic and acidic residues" evidence="1">
    <location>
        <begin position="222"/>
        <end position="234"/>
    </location>
</feature>
<evidence type="ECO:0000313" key="2">
    <source>
        <dbReference type="EMBL" id="KAH0543277.1"/>
    </source>
</evidence>
<feature type="region of interest" description="Disordered" evidence="1">
    <location>
        <begin position="176"/>
        <end position="204"/>
    </location>
</feature>
<dbReference type="AlphaFoldDB" id="A0A9P8L4J0"/>
<dbReference type="Proteomes" id="UP000750711">
    <property type="component" value="Unassembled WGS sequence"/>
</dbReference>
<keyword evidence="3" id="KW-1185">Reference proteome</keyword>
<proteinExistence type="predicted"/>
<feature type="compositionally biased region" description="Acidic residues" evidence="1">
    <location>
        <begin position="279"/>
        <end position="290"/>
    </location>
</feature>
<feature type="compositionally biased region" description="Basic and acidic residues" evidence="1">
    <location>
        <begin position="298"/>
        <end position="320"/>
    </location>
</feature>
<name>A0A9P8L4J0_9PEZI</name>
<feature type="compositionally biased region" description="Gly residues" evidence="1">
    <location>
        <begin position="325"/>
        <end position="334"/>
    </location>
</feature>
<reference evidence="2" key="1">
    <citation type="submission" date="2021-03" db="EMBL/GenBank/DDBJ databases">
        <title>Comparative genomics and phylogenomic investigation of the class Geoglossomycetes provide insights into ecological specialization and systematics.</title>
        <authorList>
            <person name="Melie T."/>
            <person name="Pirro S."/>
            <person name="Miller A.N."/>
            <person name="Quandt A."/>
        </authorList>
    </citation>
    <scope>NUCLEOTIDE SEQUENCE</scope>
    <source>
        <strain evidence="2">CAQ_001_2017</strain>
    </source>
</reference>
<feature type="region of interest" description="Disordered" evidence="1">
    <location>
        <begin position="265"/>
        <end position="334"/>
    </location>
</feature>
<sequence length="334" mass="36796">AKASQESRQRRGDPVDICLVPCPSEPEQTPCERYAANYHRRQSPLRNGYVVIRLEFAVVRRLQRYDEGACQKLAYHHAKVRQSRDARFPASNLLEDDGVGGQEEIEEAVDEGHVYGEEKDDWLGEEEAKGSGEVLGHEFGEVDFYFFLLCVDAPILGAPAELGGLGDEDHRRRVVLEDETSDEGSQEWAREHGHREDGDGQPTLPVAEHVREYGCHHGQRTGSKEPAPEPTEQHSLEVLPRSGGDLEDGESEHGYYEGEAASFEFGERGPERGARGEAENVETETEETDFSGDVVFVSHREGGGREDTAGEGNDEGRVSEDEGGIDSGGLCGDC</sequence>
<feature type="compositionally biased region" description="Basic and acidic residues" evidence="1">
    <location>
        <begin position="188"/>
        <end position="198"/>
    </location>
</feature>
<feature type="compositionally biased region" description="Basic and acidic residues" evidence="1">
    <location>
        <begin position="265"/>
        <end position="278"/>
    </location>
</feature>
<comment type="caution">
    <text evidence="2">The sequence shown here is derived from an EMBL/GenBank/DDBJ whole genome shotgun (WGS) entry which is preliminary data.</text>
</comment>
<feature type="non-terminal residue" evidence="2">
    <location>
        <position position="1"/>
    </location>
</feature>
<dbReference type="EMBL" id="JAGHQM010003518">
    <property type="protein sequence ID" value="KAH0543277.1"/>
    <property type="molecule type" value="Genomic_DNA"/>
</dbReference>
<gene>
    <name evidence="2" type="ORF">GP486_008588</name>
</gene>
<feature type="region of interest" description="Disordered" evidence="1">
    <location>
        <begin position="215"/>
        <end position="234"/>
    </location>
</feature>
<organism evidence="2 3">
    <name type="scientific">Trichoglossum hirsutum</name>
    <dbReference type="NCBI Taxonomy" id="265104"/>
    <lineage>
        <taxon>Eukaryota</taxon>
        <taxon>Fungi</taxon>
        <taxon>Dikarya</taxon>
        <taxon>Ascomycota</taxon>
        <taxon>Pezizomycotina</taxon>
        <taxon>Geoglossomycetes</taxon>
        <taxon>Geoglossales</taxon>
        <taxon>Geoglossaceae</taxon>
        <taxon>Trichoglossum</taxon>
    </lineage>
</organism>
<evidence type="ECO:0000313" key="3">
    <source>
        <dbReference type="Proteomes" id="UP000750711"/>
    </source>
</evidence>
<evidence type="ECO:0000256" key="1">
    <source>
        <dbReference type="SAM" id="MobiDB-lite"/>
    </source>
</evidence>
<protein>
    <submittedName>
        <fullName evidence="2">Uncharacterized protein</fullName>
    </submittedName>
</protein>
<accession>A0A9P8L4J0</accession>